<sequence length="60" mass="6509">MKILSIAIISKLAVIVTAADCGCTPTTNDLAMKYGPPNNNCAFLSGHPQDKYYCVRISFQ</sequence>
<protein>
    <submittedName>
        <fullName evidence="2">Uncharacterized protein</fullName>
    </submittedName>
</protein>
<dbReference type="AlphaFoldDB" id="W6XQ68"/>
<dbReference type="HOGENOM" id="CLU_2941380_0_0_1"/>
<dbReference type="RefSeq" id="XP_007717983.1">
    <property type="nucleotide sequence ID" value="XM_007719793.1"/>
</dbReference>
<dbReference type="EMBL" id="KI964887">
    <property type="protein sequence ID" value="EUC27708.1"/>
    <property type="molecule type" value="Genomic_DNA"/>
</dbReference>
<dbReference type="GeneID" id="19144209"/>
<feature type="chain" id="PRO_5004888224" evidence="1">
    <location>
        <begin position="19"/>
        <end position="60"/>
    </location>
</feature>
<feature type="signal peptide" evidence="1">
    <location>
        <begin position="1"/>
        <end position="18"/>
    </location>
</feature>
<dbReference type="KEGG" id="bze:COCCADRAFT_110975"/>
<evidence type="ECO:0000313" key="2">
    <source>
        <dbReference type="EMBL" id="EUC27708.1"/>
    </source>
</evidence>
<evidence type="ECO:0000313" key="3">
    <source>
        <dbReference type="Proteomes" id="UP000053841"/>
    </source>
</evidence>
<organism evidence="2 3">
    <name type="scientific">Cochliobolus carbonum (strain 26-R-13)</name>
    <name type="common">Maize leaf spot fungus</name>
    <name type="synonym">Bipolaris zeicola</name>
    <dbReference type="NCBI Taxonomy" id="930089"/>
    <lineage>
        <taxon>Eukaryota</taxon>
        <taxon>Fungi</taxon>
        <taxon>Dikarya</taxon>
        <taxon>Ascomycota</taxon>
        <taxon>Pezizomycotina</taxon>
        <taxon>Dothideomycetes</taxon>
        <taxon>Pleosporomycetidae</taxon>
        <taxon>Pleosporales</taxon>
        <taxon>Pleosporineae</taxon>
        <taxon>Pleosporaceae</taxon>
        <taxon>Bipolaris</taxon>
    </lineage>
</organism>
<dbReference type="Proteomes" id="UP000053841">
    <property type="component" value="Unassembled WGS sequence"/>
</dbReference>
<proteinExistence type="predicted"/>
<keyword evidence="1" id="KW-0732">Signal</keyword>
<reference evidence="2 3" key="1">
    <citation type="journal article" date="2013" name="PLoS Genet.">
        <title>Comparative genome structure, secondary metabolite, and effector coding capacity across Cochliobolus pathogens.</title>
        <authorList>
            <person name="Condon B.J."/>
            <person name="Leng Y."/>
            <person name="Wu D."/>
            <person name="Bushley K.E."/>
            <person name="Ohm R.A."/>
            <person name="Otillar R."/>
            <person name="Martin J."/>
            <person name="Schackwitz W."/>
            <person name="Grimwood J."/>
            <person name="MohdZainudin N."/>
            <person name="Xue C."/>
            <person name="Wang R."/>
            <person name="Manning V.A."/>
            <person name="Dhillon B."/>
            <person name="Tu Z.J."/>
            <person name="Steffenson B.J."/>
            <person name="Salamov A."/>
            <person name="Sun H."/>
            <person name="Lowry S."/>
            <person name="LaButti K."/>
            <person name="Han J."/>
            <person name="Copeland A."/>
            <person name="Lindquist E."/>
            <person name="Barry K."/>
            <person name="Schmutz J."/>
            <person name="Baker S.E."/>
            <person name="Ciuffetti L.M."/>
            <person name="Grigoriev I.V."/>
            <person name="Zhong S."/>
            <person name="Turgeon B.G."/>
        </authorList>
    </citation>
    <scope>NUCLEOTIDE SEQUENCE [LARGE SCALE GENOMIC DNA]</scope>
    <source>
        <strain evidence="2 3">26-R-13</strain>
    </source>
</reference>
<keyword evidence="3" id="KW-1185">Reference proteome</keyword>
<name>W6XQ68_COCC2</name>
<gene>
    <name evidence="2" type="ORF">COCCADRAFT_110975</name>
</gene>
<accession>W6XQ68</accession>
<evidence type="ECO:0000256" key="1">
    <source>
        <dbReference type="SAM" id="SignalP"/>
    </source>
</evidence>
<dbReference type="OrthoDB" id="10502763at2759"/>